<dbReference type="Proteomes" id="UP000504634">
    <property type="component" value="Unplaced"/>
</dbReference>
<dbReference type="GeneID" id="115624167"/>
<feature type="compositionally biased region" description="Basic and acidic residues" evidence="3">
    <location>
        <begin position="45"/>
        <end position="60"/>
    </location>
</feature>
<dbReference type="OrthoDB" id="7881616at2759"/>
<feature type="region of interest" description="Disordered" evidence="3">
    <location>
        <begin position="36"/>
        <end position="61"/>
    </location>
</feature>
<dbReference type="SUPFAM" id="SSF89733">
    <property type="entry name" value="L-sulfolactate dehydrogenase-like"/>
    <property type="match status" value="1"/>
</dbReference>
<dbReference type="Pfam" id="PF02615">
    <property type="entry name" value="Ldh_2"/>
    <property type="match status" value="1"/>
</dbReference>
<protein>
    <submittedName>
        <fullName evidence="5">Uncharacterized protein LOC115624167</fullName>
    </submittedName>
</protein>
<dbReference type="AlphaFoldDB" id="A0A6J2TF52"/>
<name>A0A6J2TF52_DROLE</name>
<dbReference type="Gene3D" id="1.10.1530.10">
    <property type="match status" value="1"/>
</dbReference>
<dbReference type="RefSeq" id="XP_030374624.1">
    <property type="nucleotide sequence ID" value="XM_030518764.1"/>
</dbReference>
<accession>A0A6J2TF52</accession>
<reference evidence="5" key="1">
    <citation type="submission" date="2025-08" db="UniProtKB">
        <authorList>
            <consortium name="RefSeq"/>
        </authorList>
    </citation>
    <scope>IDENTIFICATION</scope>
    <source>
        <strain evidence="5">11010-0011.00</strain>
        <tissue evidence="5">Whole body</tissue>
    </source>
</reference>
<dbReference type="Gene3D" id="3.30.1370.60">
    <property type="entry name" value="Hypothetical oxidoreductase yiak, domain 2"/>
    <property type="match status" value="1"/>
</dbReference>
<evidence type="ECO:0000313" key="4">
    <source>
        <dbReference type="Proteomes" id="UP000504634"/>
    </source>
</evidence>
<keyword evidence="2" id="KW-0560">Oxidoreductase</keyword>
<organism evidence="4 5">
    <name type="scientific">Drosophila lebanonensis</name>
    <name type="common">Fruit fly</name>
    <name type="synonym">Scaptodrosophila lebanonensis</name>
    <dbReference type="NCBI Taxonomy" id="7225"/>
    <lineage>
        <taxon>Eukaryota</taxon>
        <taxon>Metazoa</taxon>
        <taxon>Ecdysozoa</taxon>
        <taxon>Arthropoda</taxon>
        <taxon>Hexapoda</taxon>
        <taxon>Insecta</taxon>
        <taxon>Pterygota</taxon>
        <taxon>Neoptera</taxon>
        <taxon>Endopterygota</taxon>
        <taxon>Diptera</taxon>
        <taxon>Brachycera</taxon>
        <taxon>Muscomorpha</taxon>
        <taxon>Ephydroidea</taxon>
        <taxon>Drosophilidae</taxon>
        <taxon>Scaptodrosophila</taxon>
    </lineage>
</organism>
<dbReference type="InterPro" id="IPR003767">
    <property type="entry name" value="Malate/L-lactate_DH-like"/>
</dbReference>
<dbReference type="PANTHER" id="PTHR11091:SF0">
    <property type="entry name" value="MALATE DEHYDROGENASE"/>
    <property type="match status" value="1"/>
</dbReference>
<evidence type="ECO:0000256" key="3">
    <source>
        <dbReference type="SAM" id="MobiDB-lite"/>
    </source>
</evidence>
<proteinExistence type="inferred from homology"/>
<evidence type="ECO:0000256" key="2">
    <source>
        <dbReference type="ARBA" id="ARBA00023002"/>
    </source>
</evidence>
<dbReference type="InterPro" id="IPR043143">
    <property type="entry name" value="Mal/L-sulf/L-lact_DH-like_NADP"/>
</dbReference>
<evidence type="ECO:0000313" key="5">
    <source>
        <dbReference type="RefSeq" id="XP_030374624.1"/>
    </source>
</evidence>
<evidence type="ECO:0000256" key="1">
    <source>
        <dbReference type="ARBA" id="ARBA00006056"/>
    </source>
</evidence>
<comment type="similarity">
    <text evidence="1">Belongs to the LDH2/MDH2 oxidoreductase family.</text>
</comment>
<keyword evidence="4" id="KW-1185">Reference proteome</keyword>
<dbReference type="GO" id="GO:0016491">
    <property type="term" value="F:oxidoreductase activity"/>
    <property type="evidence" value="ECO:0007669"/>
    <property type="project" value="UniProtKB-KW"/>
</dbReference>
<sequence>MRKVYDFLDALRKIRIKLSNSNQGCQSDWLACHQPPSGEQCSKGTDQHSIEAKKNDKSFSGDEVNLADTMKNALHVSGLPKHRSYMDKELPMVERKVEGETICTTVQEGWAQKEVPPAEQPQLASLWQNIKRVLLICGGQREPLESAGELAKAGVKAALVDVMEAQRFVRDVFAAMEVPPEAASEMADVLIAADYFGHRSMGIHRLPAVAADLLNCTVDARAQPLVLQEREALALVDGRNAPGPVVANYCMDLAVRKARVVGFAWVSARRSNCIGMAGWYACQALTQRMIGICMSNAPPVLVACGGKEPVLGENPIACAAAGADEQFLMDMGMSSFPIEQFELDYCNGRVRNMPTTLALDCNGRPTGRVVEALRAQRLRAFKPEYKGFGLAGMVDILCGVLTGAQYATQLRRRGLFSPENAPANLGQVYVAIDPLQFCASFEDRLRDFHQLLRRDLPCDQRQMPLVPGDKEIASMQQVDNQGGLEFSNCTLCVLKELAERFKIKPLRLKTSE</sequence>
<gene>
    <name evidence="5" type="primary">LOC115624167</name>
</gene>
<dbReference type="InterPro" id="IPR043144">
    <property type="entry name" value="Mal/L-sulf/L-lact_DH-like_ah"/>
</dbReference>
<dbReference type="PANTHER" id="PTHR11091">
    <property type="entry name" value="OXIDOREDUCTASE-RELATED"/>
    <property type="match status" value="1"/>
</dbReference>
<dbReference type="InterPro" id="IPR036111">
    <property type="entry name" value="Mal/L-sulfo/L-lacto_DH-like_sf"/>
</dbReference>